<keyword evidence="1" id="KW-1133">Transmembrane helix</keyword>
<reference evidence="5 6" key="1">
    <citation type="journal article" date="2024" name="Plant Biotechnol. J.">
        <title>Dendrobium thyrsiflorum genome and its molecular insights into genes involved in important horticultural traits.</title>
        <authorList>
            <person name="Chen B."/>
            <person name="Wang J.Y."/>
            <person name="Zheng P.J."/>
            <person name="Li K.L."/>
            <person name="Liang Y.M."/>
            <person name="Chen X.F."/>
            <person name="Zhang C."/>
            <person name="Zhao X."/>
            <person name="He X."/>
            <person name="Zhang G.Q."/>
            <person name="Liu Z.J."/>
            <person name="Xu Q."/>
        </authorList>
    </citation>
    <scope>NUCLEOTIDE SEQUENCE [LARGE SCALE GENOMIC DNA]</scope>
    <source>
        <strain evidence="5">GZMU011</strain>
    </source>
</reference>
<feature type="domain" description="Metallo-beta-lactamase" evidence="2">
    <location>
        <begin position="27"/>
        <end position="200"/>
    </location>
</feature>
<evidence type="ECO:0000259" key="2">
    <source>
        <dbReference type="Pfam" id="PF12706"/>
    </source>
</evidence>
<dbReference type="Gene3D" id="3.60.15.10">
    <property type="entry name" value="Ribonuclease Z/Hydroxyacylglutathione hydrolase-like"/>
    <property type="match status" value="1"/>
</dbReference>
<accession>A0ABD0UPE7</accession>
<dbReference type="Pfam" id="PF12706">
    <property type="entry name" value="Lactamase_B_2"/>
    <property type="match status" value="1"/>
</dbReference>
<keyword evidence="6" id="KW-1185">Reference proteome</keyword>
<comment type="caution">
    <text evidence="5">The sequence shown here is derived from an EMBL/GenBank/DDBJ whole genome shotgun (WGS) entry which is preliminary data.</text>
</comment>
<dbReference type="SUPFAM" id="SSF56281">
    <property type="entry name" value="Metallo-hydrolase/oxidoreductase"/>
    <property type="match status" value="1"/>
</dbReference>
<evidence type="ECO:0000256" key="1">
    <source>
        <dbReference type="SAM" id="Phobius"/>
    </source>
</evidence>
<keyword evidence="1" id="KW-0472">Membrane</keyword>
<dbReference type="Pfam" id="PF14392">
    <property type="entry name" value="zf-CCHC_4"/>
    <property type="match status" value="1"/>
</dbReference>
<dbReference type="EMBL" id="JANQDX010000012">
    <property type="protein sequence ID" value="KAL0914435.1"/>
    <property type="molecule type" value="Genomic_DNA"/>
</dbReference>
<dbReference type="InterPro" id="IPR025836">
    <property type="entry name" value="Zn_knuckle_CX2CX4HX4C"/>
</dbReference>
<proteinExistence type="predicted"/>
<organism evidence="5 6">
    <name type="scientific">Dendrobium thyrsiflorum</name>
    <name type="common">Pinecone-like raceme dendrobium</name>
    <name type="synonym">Orchid</name>
    <dbReference type="NCBI Taxonomy" id="117978"/>
    <lineage>
        <taxon>Eukaryota</taxon>
        <taxon>Viridiplantae</taxon>
        <taxon>Streptophyta</taxon>
        <taxon>Embryophyta</taxon>
        <taxon>Tracheophyta</taxon>
        <taxon>Spermatophyta</taxon>
        <taxon>Magnoliopsida</taxon>
        <taxon>Liliopsida</taxon>
        <taxon>Asparagales</taxon>
        <taxon>Orchidaceae</taxon>
        <taxon>Epidendroideae</taxon>
        <taxon>Malaxideae</taxon>
        <taxon>Dendrobiinae</taxon>
        <taxon>Dendrobium</taxon>
    </lineage>
</organism>
<name>A0ABD0UPE7_DENTH</name>
<protein>
    <recommendedName>
        <fullName evidence="7">CCHC-type domain-containing protein</fullName>
    </recommendedName>
</protein>
<feature type="transmembrane region" description="Helical" evidence="1">
    <location>
        <begin position="455"/>
        <end position="473"/>
    </location>
</feature>
<evidence type="ECO:0000313" key="5">
    <source>
        <dbReference type="EMBL" id="KAL0914435.1"/>
    </source>
</evidence>
<dbReference type="InterPro" id="IPR036866">
    <property type="entry name" value="RibonucZ/Hydroxyglut_hydro"/>
</dbReference>
<sequence>MLFETLETWCNTSLLIDYVDENGAHKYILIDVGKTFREQVLRWFTHHKIPRVDSIILTHEHADAVLGLDDIRAVQPFSPTNEIDPTPIYLTQHAMESLAEKFPYLVKKKMKEGEEVRRVAQLDWRIIESDCAKPFISSGLEFVPLPVMHGEDYVCLGFLFGKKSRTAYISDVSRFPATTEHLISKAGGGQLDLLILDTLYKRLYPEAVDFNRTKLDRAIVAHLLGRRVSFQYLLSELQRQWFCFGHFDIITTGPRSFLCIFLSVVAPDAVLQRGPWLLDGSLIAMDCWTPTYSRNSRLELRFAIWVRLPHLPLLWDHVNLFRIASILGEPLWMDEHTSAWGRSSFARVCVRLDLTKRLRPGIWVDGISGRFFRSFQYEGLSIFCFHCGLVDHFAESCPNNVAGPSCPPPFAARRVPSPPMKLAYNALGFLFGAMEHLSTLPTVSLPLRYLLAGTSAWYGLLLFIPGFLTNLLFEQKGSHNTHFCLQQSLDAVNRIRPKQALFIGMTHEFDHHKDNKALAEWSNRW</sequence>
<dbReference type="Proteomes" id="UP001552299">
    <property type="component" value="Unassembled WGS sequence"/>
</dbReference>
<feature type="domain" description="DUF4283" evidence="3">
    <location>
        <begin position="214"/>
        <end position="292"/>
    </location>
</feature>
<evidence type="ECO:0000313" key="6">
    <source>
        <dbReference type="Proteomes" id="UP001552299"/>
    </source>
</evidence>
<evidence type="ECO:0008006" key="7">
    <source>
        <dbReference type="Google" id="ProtNLM"/>
    </source>
</evidence>
<dbReference type="AlphaFoldDB" id="A0ABD0UPE7"/>
<dbReference type="PANTHER" id="PTHR42663">
    <property type="entry name" value="HYDROLASE C777.06C-RELATED-RELATED"/>
    <property type="match status" value="1"/>
</dbReference>
<dbReference type="InterPro" id="IPR001279">
    <property type="entry name" value="Metallo-B-lactamas"/>
</dbReference>
<dbReference type="PANTHER" id="PTHR42663:SF6">
    <property type="entry name" value="HYDROLASE C777.06C-RELATED"/>
    <property type="match status" value="1"/>
</dbReference>
<dbReference type="CDD" id="cd16279">
    <property type="entry name" value="metallo-hydrolase-like_MBL-fold"/>
    <property type="match status" value="1"/>
</dbReference>
<feature type="domain" description="Zinc knuckle CX2CX4HX4C" evidence="4">
    <location>
        <begin position="353"/>
        <end position="398"/>
    </location>
</feature>
<dbReference type="InterPro" id="IPR025558">
    <property type="entry name" value="DUF4283"/>
</dbReference>
<dbReference type="Pfam" id="PF14111">
    <property type="entry name" value="DUF4283"/>
    <property type="match status" value="1"/>
</dbReference>
<evidence type="ECO:0000259" key="4">
    <source>
        <dbReference type="Pfam" id="PF14392"/>
    </source>
</evidence>
<gene>
    <name evidence="5" type="ORF">M5K25_014781</name>
</gene>
<evidence type="ECO:0000259" key="3">
    <source>
        <dbReference type="Pfam" id="PF14111"/>
    </source>
</evidence>
<keyword evidence="1" id="KW-0812">Transmembrane</keyword>